<reference evidence="7" key="1">
    <citation type="submission" date="2020-09" db="EMBL/GenBank/DDBJ databases">
        <title>Bacillus faecalis sp. nov., a moderately halophilic bacterium isolated from cow faeces.</title>
        <authorList>
            <person name="Jiang L."/>
            <person name="Lee J."/>
        </authorList>
    </citation>
    <scope>NUCLEOTIDE SEQUENCE</scope>
    <source>
        <strain evidence="7">AGMB 02131</strain>
    </source>
</reference>
<dbReference type="Pfam" id="PF13558">
    <property type="entry name" value="SbcC_Walker_B"/>
    <property type="match status" value="1"/>
</dbReference>
<organism evidence="7 8">
    <name type="scientific">Peribacillus faecalis</name>
    <dbReference type="NCBI Taxonomy" id="2772559"/>
    <lineage>
        <taxon>Bacteria</taxon>
        <taxon>Bacillati</taxon>
        <taxon>Bacillota</taxon>
        <taxon>Bacilli</taxon>
        <taxon>Bacillales</taxon>
        <taxon>Bacillaceae</taxon>
        <taxon>Peribacillus</taxon>
    </lineage>
</organism>
<proteinExistence type="inferred from homology"/>
<evidence type="ECO:0000256" key="2">
    <source>
        <dbReference type="ARBA" id="ARBA00011322"/>
    </source>
</evidence>
<feature type="domain" description="Rad50/SbcC-type AAA" evidence="6">
    <location>
        <begin position="6"/>
        <end position="265"/>
    </location>
</feature>
<sequence>MRPLLLKLQAFGPYAKTEVIDFTVLENRNMFVISGKTGAGKTTIFDGISFAIYGKASGEDRAGTDLRSHFAESDLATEVSLQFQLRDKTYLIWRAPQQEKPKKSGEGSTTIGAKAELYEITNEGKVLLAGNVRDTDEKIKQIIGLDANQFKQILMIPQGDFKKLLVSESKDKEQILQKLFHTQIYKKIEEKLKEDATVLKRSEEQVQFEMQSLMSDIVWLEKEAVVPEEQSQHPESVLDALGKDIEIRKETLLNLQSQLKTIEDQDKRLQTELIQAKELLGKFAERDKLKQEKVSLDQQKEEITICKQTIEQAQKANLLDKQEQSYLRIGRRVKETKAIVENLRQQEADLVTKIASLQETYNEELGKAKEREDATTKVFNLQELRNDVLSFESFSKEVHDAEAKSKECHQKRINLENKQEAEAQRLSILQTQLACAQKAAVAFSDITREQEKNDTARKMLNDYKASLQKQVKLKNDLNIEKQSLQHAEKLVEQEKEKLALLEKSMLHFHASLLASELEEGKPCAVCGSTSHPKPASQTDNGASQEELEEQKEKLAAAEKQKDSAVQKHYQLQVQFEHINAELDKQKQVIVASLEQFSDELLNEEADKLEEKSRQLHVQMNELAEQKQQLPLLEKQINESKSAIEQLRLGLKEAKKTEDNWRERYIQLNTKLETMHTRLPEQLRTVQAFEQALQHAVTARDRLQQLLETKQKNLYTAQQEETKVKSALETNGKTLQSLESELNEERALFKAEMEKQGFLHYNLYVAAKKTELEIQDYKTRIERYETEYQRVQHLLANLEYTLKDKDAPNIQLIEEQIAELAGKLKKQRDEMNEQTMYAKQNENIAGKLSELLVKQKGILEKYEQIGHLYEMAKGQNRYRITFERFVLAAFLNDILLEANERLRKMTGGRYELLRKNDPTRKNVQSGLELTVFDQYTGMERHVKTLSGGESFKASLALALGLAAVVQNNAGGISLETMFIDEGFGTLDPESLDQAIEALLEIQSNGRLVGIISHVPELKERIDANLEVISTQTGSTTRFHLN</sequence>
<comment type="caution">
    <text evidence="7">The sequence shown here is derived from an EMBL/GenBank/DDBJ whole genome shotgun (WGS) entry which is preliminary data.</text>
</comment>
<feature type="compositionally biased region" description="Basic and acidic residues" evidence="5">
    <location>
        <begin position="550"/>
        <end position="561"/>
    </location>
</feature>
<dbReference type="SUPFAM" id="SSF52540">
    <property type="entry name" value="P-loop containing nucleoside triphosphate hydrolases"/>
    <property type="match status" value="3"/>
</dbReference>
<dbReference type="EMBL" id="JACXSI010000005">
    <property type="protein sequence ID" value="MBD3107356.1"/>
    <property type="molecule type" value="Genomic_DNA"/>
</dbReference>
<evidence type="ECO:0000256" key="4">
    <source>
        <dbReference type="SAM" id="Coils"/>
    </source>
</evidence>
<evidence type="ECO:0000313" key="7">
    <source>
        <dbReference type="EMBL" id="MBD3107356.1"/>
    </source>
</evidence>
<dbReference type="Pfam" id="PF13476">
    <property type="entry name" value="AAA_23"/>
    <property type="match status" value="1"/>
</dbReference>
<comment type="similarity">
    <text evidence="1">Belongs to the SMC family. SbcC subfamily.</text>
</comment>
<protein>
    <recommendedName>
        <fullName evidence="3">Nuclease SbcCD subunit C</fullName>
    </recommendedName>
</protein>
<dbReference type="PANTHER" id="PTHR32114">
    <property type="entry name" value="ABC TRANSPORTER ABCH.3"/>
    <property type="match status" value="1"/>
</dbReference>
<dbReference type="PANTHER" id="PTHR32114:SF2">
    <property type="entry name" value="ABC TRANSPORTER ABCH.3"/>
    <property type="match status" value="1"/>
</dbReference>
<dbReference type="AlphaFoldDB" id="A0A927CTV7"/>
<dbReference type="InterPro" id="IPR027417">
    <property type="entry name" value="P-loop_NTPase"/>
</dbReference>
<evidence type="ECO:0000259" key="6">
    <source>
        <dbReference type="Pfam" id="PF13476"/>
    </source>
</evidence>
<evidence type="ECO:0000256" key="3">
    <source>
        <dbReference type="ARBA" id="ARBA00013368"/>
    </source>
</evidence>
<feature type="region of interest" description="Disordered" evidence="5">
    <location>
        <begin position="523"/>
        <end position="561"/>
    </location>
</feature>
<name>A0A927CTV7_9BACI</name>
<dbReference type="InterPro" id="IPR038729">
    <property type="entry name" value="Rad50/SbcC_AAA"/>
</dbReference>
<dbReference type="RefSeq" id="WP_190996899.1">
    <property type="nucleotide sequence ID" value="NZ_JACXSI010000005.1"/>
</dbReference>
<keyword evidence="8" id="KW-1185">Reference proteome</keyword>
<dbReference type="Gene3D" id="3.40.50.300">
    <property type="entry name" value="P-loop containing nucleotide triphosphate hydrolases"/>
    <property type="match status" value="2"/>
</dbReference>
<gene>
    <name evidence="7" type="ORF">IEO70_03175</name>
</gene>
<dbReference type="GO" id="GO:0016887">
    <property type="term" value="F:ATP hydrolysis activity"/>
    <property type="evidence" value="ECO:0007669"/>
    <property type="project" value="InterPro"/>
</dbReference>
<feature type="coiled-coil region" evidence="4">
    <location>
        <begin position="699"/>
        <end position="833"/>
    </location>
</feature>
<feature type="compositionally biased region" description="Polar residues" evidence="5">
    <location>
        <begin position="527"/>
        <end position="543"/>
    </location>
</feature>
<dbReference type="GO" id="GO:0006302">
    <property type="term" value="P:double-strand break repair"/>
    <property type="evidence" value="ECO:0007669"/>
    <property type="project" value="InterPro"/>
</dbReference>
<accession>A0A927CTV7</accession>
<dbReference type="Proteomes" id="UP000602076">
    <property type="component" value="Unassembled WGS sequence"/>
</dbReference>
<evidence type="ECO:0000256" key="5">
    <source>
        <dbReference type="SAM" id="MobiDB-lite"/>
    </source>
</evidence>
<keyword evidence="4" id="KW-0175">Coiled coil</keyword>
<feature type="coiled-coil region" evidence="4">
    <location>
        <begin position="245"/>
        <end position="316"/>
    </location>
</feature>
<comment type="subunit">
    <text evidence="2">Heterodimer of SbcC and SbcD.</text>
</comment>
<evidence type="ECO:0000313" key="8">
    <source>
        <dbReference type="Proteomes" id="UP000602076"/>
    </source>
</evidence>
<feature type="coiled-coil region" evidence="4">
    <location>
        <begin position="598"/>
        <end position="670"/>
    </location>
</feature>
<evidence type="ECO:0000256" key="1">
    <source>
        <dbReference type="ARBA" id="ARBA00006930"/>
    </source>
</evidence>
<feature type="coiled-coil region" evidence="4">
    <location>
        <begin position="474"/>
        <end position="504"/>
    </location>
</feature>